<organism evidence="9">
    <name type="scientific">Salmonella enterica</name>
    <name type="common">Salmonella choleraesuis</name>
    <dbReference type="NCBI Taxonomy" id="28901"/>
    <lineage>
        <taxon>Bacteria</taxon>
        <taxon>Pseudomonadati</taxon>
        <taxon>Pseudomonadota</taxon>
        <taxon>Gammaproteobacteria</taxon>
        <taxon>Enterobacterales</taxon>
        <taxon>Enterobacteriaceae</taxon>
        <taxon>Salmonella</taxon>
    </lineage>
</organism>
<evidence type="ECO:0000313" key="4">
    <source>
        <dbReference type="EMBL" id="HAF8290519.1"/>
    </source>
</evidence>
<protein>
    <submittedName>
        <fullName evidence="9">Replication protein B</fullName>
    </submittedName>
</protein>
<evidence type="ECO:0000313" key="1">
    <source>
        <dbReference type="EMBL" id="HAF4619131.1"/>
    </source>
</evidence>
<dbReference type="EMBL" id="DAAXHI010000014">
    <property type="protein sequence ID" value="HAG1008616.1"/>
    <property type="molecule type" value="Genomic_DNA"/>
</dbReference>
<sequence>MTVMTLNLVEKQPAAMRRIIGKHLAVPRWQDTCDYYNQMMERERLTVCFHAQLKQRHATMRFEEMNDVERERLVCAIDELRGAFSKRRQVGASEYAYISFLTVSQRRTLFMHARLTEKEFNQPYWRINEESCYWRDA</sequence>
<evidence type="ECO:0000313" key="5">
    <source>
        <dbReference type="EMBL" id="HAF9636668.1"/>
    </source>
</evidence>
<dbReference type="AlphaFoldDB" id="A0A758BMZ0"/>
<dbReference type="EMBL" id="DAAVDE010000013">
    <property type="protein sequence ID" value="HAF4769996.1"/>
    <property type="molecule type" value="Genomic_DNA"/>
</dbReference>
<dbReference type="EMBL" id="DAAXGF010000015">
    <property type="protein sequence ID" value="HAG0843995.1"/>
    <property type="molecule type" value="Genomic_DNA"/>
</dbReference>
<gene>
    <name evidence="4" type="ORF">G5T66_003514</name>
    <name evidence="3" type="ORF">G8J70_003673</name>
    <name evidence="2" type="ORF">G8K62_003848</name>
    <name evidence="1" type="ORF">G8K88_003851</name>
    <name evidence="5" type="ORF">G8P17_003778</name>
    <name evidence="9" type="ORF">G8S73_003527</name>
    <name evidence="6" type="ORF">G8S94_003609</name>
    <name evidence="7" type="ORF">G8T22_003616</name>
    <name evidence="8" type="ORF">G8T35_003528</name>
</gene>
<evidence type="ECO:0000313" key="9">
    <source>
        <dbReference type="EMBL" id="HAG1008616.1"/>
    </source>
</evidence>
<accession>A0A758BMZ0</accession>
<reference evidence="9" key="2">
    <citation type="submission" date="2020-02" db="EMBL/GenBank/DDBJ databases">
        <authorList>
            <consortium name="NCBI Pathogen Detection Project"/>
        </authorList>
    </citation>
    <scope>NUCLEOTIDE SEQUENCE</scope>
    <source>
        <strain evidence="3">MA.JE_S09-000941</strain>
        <strain evidence="2">MA.JE_S09-001881</strain>
        <strain evidence="4">MA.JE_S09-001981</strain>
        <strain evidence="5">MA.JE_S09-002556</strain>
        <strain evidence="9">MA.JE_S09-002557</strain>
        <strain evidence="7">MA.JE_S09-002558</strain>
        <strain evidence="6">MA.JE_S09-002559</strain>
        <strain evidence="8">MA.JE_S09-002561</strain>
        <strain evidence="1">MA.NL_A23</strain>
    </source>
</reference>
<dbReference type="EMBL" id="DAAWKT010000014">
    <property type="protein sequence ID" value="HAF8290519.1"/>
    <property type="molecule type" value="Genomic_DNA"/>
</dbReference>
<evidence type="ECO:0000313" key="2">
    <source>
        <dbReference type="EMBL" id="HAF4769996.1"/>
    </source>
</evidence>
<reference evidence="9" key="1">
    <citation type="journal article" date="2018" name="Genome Biol.">
        <title>SKESA: strategic k-mer extension for scrupulous assemblies.</title>
        <authorList>
            <person name="Souvorov A."/>
            <person name="Agarwala R."/>
            <person name="Lipman D.J."/>
        </authorList>
    </citation>
    <scope>NUCLEOTIDE SEQUENCE</scope>
    <source>
        <strain evidence="3">MA.JE_S09-000941</strain>
        <strain evidence="2">MA.JE_S09-001881</strain>
        <strain evidence="4">MA.JE_S09-001981</strain>
        <strain evidence="5">MA.JE_S09-002556</strain>
        <strain evidence="9">MA.JE_S09-002557</strain>
        <strain evidence="7">MA.JE_S09-002558</strain>
        <strain evidence="6">MA.JE_S09-002559</strain>
        <strain evidence="8">MA.JE_S09-002561</strain>
        <strain evidence="1">MA.NL_A23</strain>
    </source>
</reference>
<name>A0A758BMZ0_SALER</name>
<dbReference type="EMBL" id="DAAWWG010000014">
    <property type="protein sequence ID" value="HAF9636668.1"/>
    <property type="molecule type" value="Genomic_DNA"/>
</dbReference>
<proteinExistence type="predicted"/>
<feature type="non-terminal residue" evidence="9">
    <location>
        <position position="137"/>
    </location>
</feature>
<evidence type="ECO:0000313" key="7">
    <source>
        <dbReference type="EMBL" id="HAG0843995.1"/>
    </source>
</evidence>
<evidence type="ECO:0000313" key="3">
    <source>
        <dbReference type="EMBL" id="HAF4852277.1"/>
    </source>
</evidence>
<dbReference type="EMBL" id="DAAVGY010000014">
    <property type="protein sequence ID" value="HAF4619131.1"/>
    <property type="molecule type" value="Genomic_DNA"/>
</dbReference>
<dbReference type="EMBL" id="DAAXEI010000011">
    <property type="protein sequence ID" value="HAG0675835.1"/>
    <property type="molecule type" value="Genomic_DNA"/>
</dbReference>
<dbReference type="EMBL" id="DAAVCY010000012">
    <property type="protein sequence ID" value="HAF4852277.1"/>
    <property type="molecule type" value="Genomic_DNA"/>
</dbReference>
<comment type="caution">
    <text evidence="9">The sequence shown here is derived from an EMBL/GenBank/DDBJ whole genome shotgun (WGS) entry which is preliminary data.</text>
</comment>
<dbReference type="EMBL" id="DAAXGW010000014">
    <property type="protein sequence ID" value="HAG0953692.1"/>
    <property type="molecule type" value="Genomic_DNA"/>
</dbReference>
<evidence type="ECO:0000313" key="8">
    <source>
        <dbReference type="EMBL" id="HAG0953692.1"/>
    </source>
</evidence>
<evidence type="ECO:0000313" key="6">
    <source>
        <dbReference type="EMBL" id="HAG0675835.1"/>
    </source>
</evidence>